<name>A0A3D5QDI7_FLESI</name>
<accession>A0A3D5QDI7</accession>
<organism evidence="1 2">
    <name type="scientific">Flexistipes sinusarabici</name>
    <dbReference type="NCBI Taxonomy" id="2352"/>
    <lineage>
        <taxon>Bacteria</taxon>
        <taxon>Pseudomonadati</taxon>
        <taxon>Deferribacterota</taxon>
        <taxon>Deferribacteres</taxon>
        <taxon>Deferribacterales</taxon>
        <taxon>Flexistipitaceae</taxon>
        <taxon>Flexistipes</taxon>
    </lineage>
</organism>
<evidence type="ECO:0000313" key="2">
    <source>
        <dbReference type="Proteomes" id="UP000262325"/>
    </source>
</evidence>
<dbReference type="Gene3D" id="3.90.550.10">
    <property type="entry name" value="Spore Coat Polysaccharide Biosynthesis Protein SpsA, Chain A"/>
    <property type="match status" value="1"/>
</dbReference>
<proteinExistence type="predicted"/>
<dbReference type="AlphaFoldDB" id="A0A3D5QDI7"/>
<dbReference type="EMBL" id="DPPF01000201">
    <property type="protein sequence ID" value="HCW93901.1"/>
    <property type="molecule type" value="Genomic_DNA"/>
</dbReference>
<protein>
    <submittedName>
        <fullName evidence="1">Glycosyl transferase</fullName>
    </submittedName>
</protein>
<dbReference type="GO" id="GO:0016740">
    <property type="term" value="F:transferase activity"/>
    <property type="evidence" value="ECO:0007669"/>
    <property type="project" value="UniProtKB-KW"/>
</dbReference>
<dbReference type="RefSeq" id="WP_273264783.1">
    <property type="nucleotide sequence ID" value="NZ_JAAZVV010000006.1"/>
</dbReference>
<sequence length="403" mass="46625">MPDFYQNRLITTLQKLKDRPVDDIEDEIVKFSRRRKIALLLPALYSEFEKPAMHKIIEELKKVSFIETVVLSLDQANEAQFRKVREYMSVLPQNVKILWNHGERIQNLYTELIDEGFPLNIPGKGRVVWMGMGYLLADSKHYAIALHDCDIVNYKRELLARLVYPVVHRGLNFEFNKGYYARVTDRLYGRVMRLFYTPIIRALKKIIGFDNKFLDYMDGFRYALSGEFALIRELATGIRISPTWGLEVSLLSEVYQNTSIKRISQTEVMETYEHKHSELSKDDPNSGLLRMATDIAKTLFRILAQDGITMSEAFFKTLLATYFQEARGAVESYNALALLNGLHFDRHKEIRSVETFALAIENAKKEYMENPIGVRLISPWARVDSALPNFAEKLIECVEADNS</sequence>
<comment type="caution">
    <text evidence="1">The sequence shown here is derived from an EMBL/GenBank/DDBJ whole genome shotgun (WGS) entry which is preliminary data.</text>
</comment>
<dbReference type="InterPro" id="IPR029044">
    <property type="entry name" value="Nucleotide-diphossugar_trans"/>
</dbReference>
<keyword evidence="1" id="KW-0808">Transferase</keyword>
<dbReference type="SUPFAM" id="SSF53448">
    <property type="entry name" value="Nucleotide-diphospho-sugar transferases"/>
    <property type="match status" value="1"/>
</dbReference>
<reference evidence="1 2" key="1">
    <citation type="journal article" date="2018" name="Nat. Biotechnol.">
        <title>A standardized bacterial taxonomy based on genome phylogeny substantially revises the tree of life.</title>
        <authorList>
            <person name="Parks D.H."/>
            <person name="Chuvochina M."/>
            <person name="Waite D.W."/>
            <person name="Rinke C."/>
            <person name="Skarshewski A."/>
            <person name="Chaumeil P.A."/>
            <person name="Hugenholtz P."/>
        </authorList>
    </citation>
    <scope>NUCLEOTIDE SEQUENCE [LARGE SCALE GENOMIC DNA]</scope>
    <source>
        <strain evidence="1">UBA8672</strain>
    </source>
</reference>
<gene>
    <name evidence="1" type="ORF">DHM44_09495</name>
</gene>
<evidence type="ECO:0000313" key="1">
    <source>
        <dbReference type="EMBL" id="HCW93901.1"/>
    </source>
</evidence>
<dbReference type="Proteomes" id="UP000262325">
    <property type="component" value="Unassembled WGS sequence"/>
</dbReference>